<dbReference type="RefSeq" id="WP_068006890.1">
    <property type="nucleotide sequence ID" value="NZ_FOFM01000021.1"/>
</dbReference>
<dbReference type="EMBL" id="LMCB01000025">
    <property type="protein sequence ID" value="KZL17930.1"/>
    <property type="molecule type" value="Genomic_DNA"/>
</dbReference>
<keyword evidence="2" id="KW-1185">Reference proteome</keyword>
<gene>
    <name evidence="1" type="ORF">PsAD2_02807</name>
</gene>
<accession>A0A165XPY4</accession>
<sequence>MTAPITVIAQIKLAKGKTEKDLLTASDAFEVGFASKQPGILRRELVRKPDGTYLDVVKFRSANDMDVVIEKEKTSEICHAFFSVMDMTDEEFEVCQSLKTYE</sequence>
<dbReference type="AlphaFoldDB" id="A0A165XPY4"/>
<evidence type="ECO:0000313" key="1">
    <source>
        <dbReference type="EMBL" id="KZL17930.1"/>
    </source>
</evidence>
<dbReference type="Gene3D" id="3.30.70.100">
    <property type="match status" value="1"/>
</dbReference>
<dbReference type="InterPro" id="IPR011008">
    <property type="entry name" value="Dimeric_a/b-barrel"/>
</dbReference>
<name>A0A165XPY4_9HYPH</name>
<protein>
    <recommendedName>
        <fullName evidence="3">ABM domain-containing protein</fullName>
    </recommendedName>
</protein>
<dbReference type="SUPFAM" id="SSF54909">
    <property type="entry name" value="Dimeric alpha+beta barrel"/>
    <property type="match status" value="1"/>
</dbReference>
<organism evidence="1 2">
    <name type="scientific">Pseudovibrio axinellae</name>
    <dbReference type="NCBI Taxonomy" id="989403"/>
    <lineage>
        <taxon>Bacteria</taxon>
        <taxon>Pseudomonadati</taxon>
        <taxon>Pseudomonadota</taxon>
        <taxon>Alphaproteobacteria</taxon>
        <taxon>Hyphomicrobiales</taxon>
        <taxon>Stappiaceae</taxon>
        <taxon>Pseudovibrio</taxon>
    </lineage>
</organism>
<dbReference type="STRING" id="989403.SAMN05421798_12117"/>
<proteinExistence type="predicted"/>
<comment type="caution">
    <text evidence="1">The sequence shown here is derived from an EMBL/GenBank/DDBJ whole genome shotgun (WGS) entry which is preliminary data.</text>
</comment>
<evidence type="ECO:0000313" key="2">
    <source>
        <dbReference type="Proteomes" id="UP000076577"/>
    </source>
</evidence>
<dbReference type="PATRIC" id="fig|989403.3.peg.3004"/>
<reference evidence="1 2" key="1">
    <citation type="journal article" date="2016" name="Front. Microbiol.">
        <title>Comparative Genomic Analysis Reveals a Diverse Repertoire of Genes Involved in Prokaryote-Eukaryote Interactions within the Pseudovibrio Genus.</title>
        <authorList>
            <person name="Romano S."/>
            <person name="Fernandez-Guerra A."/>
            <person name="Reen F.J."/>
            <person name="Glockner F.O."/>
            <person name="Crowley S.P."/>
            <person name="O'Sullivan O."/>
            <person name="Cotter P.D."/>
            <person name="Adams C."/>
            <person name="Dobson A.D."/>
            <person name="O'Gara F."/>
        </authorList>
    </citation>
    <scope>NUCLEOTIDE SEQUENCE [LARGE SCALE GENOMIC DNA]</scope>
    <source>
        <strain evidence="1 2">Ad2</strain>
    </source>
</reference>
<dbReference type="Proteomes" id="UP000076577">
    <property type="component" value="Unassembled WGS sequence"/>
</dbReference>
<dbReference type="OrthoDB" id="3396217at2"/>
<evidence type="ECO:0008006" key="3">
    <source>
        <dbReference type="Google" id="ProtNLM"/>
    </source>
</evidence>